<feature type="region of interest" description="Disordered" evidence="1">
    <location>
        <begin position="49"/>
        <end position="84"/>
    </location>
</feature>
<sequence>MHVADRGATASCLLRNACGHDARPAFDDRATSARSSAAQRRAIAALHAQQVAHSSSDRAPSDAALQQPAFDQRRASPPGMRDKRSCDHAAVARPARDQGSPLRGQRTIVLRIVPDASRRTRMRCASEGAALQAAAIGRKKNFLLLMRSEIQQVRYNYGKSYDQRTAIARPGQPIVRPARDCVAHSARRFASDAHAMRERRGGAPSGGDRPKEKLSFVDAI</sequence>
<keyword evidence="3" id="KW-1185">Reference proteome</keyword>
<name>A0A2Z7ATW8_9LAMI</name>
<gene>
    <name evidence="2" type="ORF">F511_43671</name>
</gene>
<evidence type="ECO:0000313" key="3">
    <source>
        <dbReference type="Proteomes" id="UP000250235"/>
    </source>
</evidence>
<organism evidence="2 3">
    <name type="scientific">Dorcoceras hygrometricum</name>
    <dbReference type="NCBI Taxonomy" id="472368"/>
    <lineage>
        <taxon>Eukaryota</taxon>
        <taxon>Viridiplantae</taxon>
        <taxon>Streptophyta</taxon>
        <taxon>Embryophyta</taxon>
        <taxon>Tracheophyta</taxon>
        <taxon>Spermatophyta</taxon>
        <taxon>Magnoliopsida</taxon>
        <taxon>eudicotyledons</taxon>
        <taxon>Gunneridae</taxon>
        <taxon>Pentapetalae</taxon>
        <taxon>asterids</taxon>
        <taxon>lamiids</taxon>
        <taxon>Lamiales</taxon>
        <taxon>Gesneriaceae</taxon>
        <taxon>Didymocarpoideae</taxon>
        <taxon>Trichosporeae</taxon>
        <taxon>Loxocarpinae</taxon>
        <taxon>Dorcoceras</taxon>
    </lineage>
</organism>
<feature type="compositionally biased region" description="Basic and acidic residues" evidence="1">
    <location>
        <begin position="192"/>
        <end position="201"/>
    </location>
</feature>
<dbReference type="AlphaFoldDB" id="A0A2Z7ATW8"/>
<evidence type="ECO:0000256" key="1">
    <source>
        <dbReference type="SAM" id="MobiDB-lite"/>
    </source>
</evidence>
<accession>A0A2Z7ATW8</accession>
<dbReference type="EMBL" id="KV014240">
    <property type="protein sequence ID" value="KZV22652.1"/>
    <property type="molecule type" value="Genomic_DNA"/>
</dbReference>
<reference evidence="2 3" key="1">
    <citation type="journal article" date="2015" name="Proc. Natl. Acad. Sci. U.S.A.">
        <title>The resurrection genome of Boea hygrometrica: A blueprint for survival of dehydration.</title>
        <authorList>
            <person name="Xiao L."/>
            <person name="Yang G."/>
            <person name="Zhang L."/>
            <person name="Yang X."/>
            <person name="Zhao S."/>
            <person name="Ji Z."/>
            <person name="Zhou Q."/>
            <person name="Hu M."/>
            <person name="Wang Y."/>
            <person name="Chen M."/>
            <person name="Xu Y."/>
            <person name="Jin H."/>
            <person name="Xiao X."/>
            <person name="Hu G."/>
            <person name="Bao F."/>
            <person name="Hu Y."/>
            <person name="Wan P."/>
            <person name="Li L."/>
            <person name="Deng X."/>
            <person name="Kuang T."/>
            <person name="Xiang C."/>
            <person name="Zhu J.K."/>
            <person name="Oliver M.J."/>
            <person name="He Y."/>
        </authorList>
    </citation>
    <scope>NUCLEOTIDE SEQUENCE [LARGE SCALE GENOMIC DNA]</scope>
    <source>
        <strain evidence="3">cv. XS01</strain>
    </source>
</reference>
<dbReference type="Proteomes" id="UP000250235">
    <property type="component" value="Unassembled WGS sequence"/>
</dbReference>
<protein>
    <submittedName>
        <fullName evidence="2">Uncharacterized protein</fullName>
    </submittedName>
</protein>
<proteinExistence type="predicted"/>
<feature type="region of interest" description="Disordered" evidence="1">
    <location>
        <begin position="192"/>
        <end position="220"/>
    </location>
</feature>
<feature type="compositionally biased region" description="Basic and acidic residues" evidence="1">
    <location>
        <begin position="208"/>
        <end position="220"/>
    </location>
</feature>
<evidence type="ECO:0000313" key="2">
    <source>
        <dbReference type="EMBL" id="KZV22652.1"/>
    </source>
</evidence>